<dbReference type="EMBL" id="BQNB010020951">
    <property type="protein sequence ID" value="GJU01306.1"/>
    <property type="molecule type" value="Genomic_DNA"/>
</dbReference>
<organism evidence="2 3">
    <name type="scientific">Tanacetum coccineum</name>
    <dbReference type="NCBI Taxonomy" id="301880"/>
    <lineage>
        <taxon>Eukaryota</taxon>
        <taxon>Viridiplantae</taxon>
        <taxon>Streptophyta</taxon>
        <taxon>Embryophyta</taxon>
        <taxon>Tracheophyta</taxon>
        <taxon>Spermatophyta</taxon>
        <taxon>Magnoliopsida</taxon>
        <taxon>eudicotyledons</taxon>
        <taxon>Gunneridae</taxon>
        <taxon>Pentapetalae</taxon>
        <taxon>asterids</taxon>
        <taxon>campanulids</taxon>
        <taxon>Asterales</taxon>
        <taxon>Asteraceae</taxon>
        <taxon>Asteroideae</taxon>
        <taxon>Anthemideae</taxon>
        <taxon>Anthemidinae</taxon>
        <taxon>Tanacetum</taxon>
    </lineage>
</organism>
<evidence type="ECO:0000313" key="2">
    <source>
        <dbReference type="EMBL" id="GJU01306.1"/>
    </source>
</evidence>
<keyword evidence="3" id="KW-1185">Reference proteome</keyword>
<evidence type="ECO:0000256" key="1">
    <source>
        <dbReference type="SAM" id="MobiDB-lite"/>
    </source>
</evidence>
<dbReference type="Proteomes" id="UP001151760">
    <property type="component" value="Unassembled WGS sequence"/>
</dbReference>
<reference evidence="2" key="1">
    <citation type="journal article" date="2022" name="Int. J. Mol. Sci.">
        <title>Draft Genome of Tanacetum Coccineum: Genomic Comparison of Closely Related Tanacetum-Family Plants.</title>
        <authorList>
            <person name="Yamashiro T."/>
            <person name="Shiraishi A."/>
            <person name="Nakayama K."/>
            <person name="Satake H."/>
        </authorList>
    </citation>
    <scope>NUCLEOTIDE SEQUENCE</scope>
</reference>
<sequence length="119" mass="12894">MRPGTVPSIPPPPGTNSGNVGNPNRVGTFPNDNTNNTGTNNVTSNVVLKDLPQLLDSRGGSHVTNVPAFDVKDFTSWKDRFLVYLDGLKPYHLEILENGPFVPKSPLSTSTNILIKPQK</sequence>
<accession>A0ABQ5IMM6</accession>
<proteinExistence type="predicted"/>
<comment type="caution">
    <text evidence="2">The sequence shown here is derived from an EMBL/GenBank/DDBJ whole genome shotgun (WGS) entry which is preliminary data.</text>
</comment>
<name>A0ABQ5IMM6_9ASTR</name>
<gene>
    <name evidence="2" type="ORF">Tco_1111644</name>
</gene>
<evidence type="ECO:0000313" key="3">
    <source>
        <dbReference type="Proteomes" id="UP001151760"/>
    </source>
</evidence>
<feature type="region of interest" description="Disordered" evidence="1">
    <location>
        <begin position="1"/>
        <end position="43"/>
    </location>
</feature>
<feature type="compositionally biased region" description="Low complexity" evidence="1">
    <location>
        <begin position="31"/>
        <end position="43"/>
    </location>
</feature>
<reference evidence="2" key="2">
    <citation type="submission" date="2022-01" db="EMBL/GenBank/DDBJ databases">
        <authorList>
            <person name="Yamashiro T."/>
            <person name="Shiraishi A."/>
            <person name="Satake H."/>
            <person name="Nakayama K."/>
        </authorList>
    </citation>
    <scope>NUCLEOTIDE SEQUENCE</scope>
</reference>
<protein>
    <submittedName>
        <fullName evidence="2">Uncharacterized protein</fullName>
    </submittedName>
</protein>